<keyword evidence="3" id="KW-1185">Reference proteome</keyword>
<dbReference type="Gene3D" id="3.50.50.60">
    <property type="entry name" value="FAD/NAD(P)-binding domain"/>
    <property type="match status" value="1"/>
</dbReference>
<dbReference type="OrthoDB" id="498204at2759"/>
<dbReference type="EMBL" id="SPNW01000012">
    <property type="protein sequence ID" value="TIA91411.1"/>
    <property type="molecule type" value="Genomic_DNA"/>
</dbReference>
<evidence type="ECO:0000259" key="1">
    <source>
        <dbReference type="Pfam" id="PF01266"/>
    </source>
</evidence>
<dbReference type="Proteomes" id="UP000310189">
    <property type="component" value="Unassembled WGS sequence"/>
</dbReference>
<evidence type="ECO:0000313" key="3">
    <source>
        <dbReference type="Proteomes" id="UP000310189"/>
    </source>
</evidence>
<evidence type="ECO:0000313" key="2">
    <source>
        <dbReference type="EMBL" id="TIA91411.1"/>
    </source>
</evidence>
<dbReference type="Pfam" id="PF01266">
    <property type="entry name" value="DAO"/>
    <property type="match status" value="1"/>
</dbReference>
<protein>
    <recommendedName>
        <fullName evidence="1">FAD dependent oxidoreductase domain-containing protein</fullName>
    </recommendedName>
</protein>
<gene>
    <name evidence="2" type="ORF">E3P99_01062</name>
</gene>
<dbReference type="GO" id="GO:0005829">
    <property type="term" value="C:cytosol"/>
    <property type="evidence" value="ECO:0007669"/>
    <property type="project" value="GOC"/>
</dbReference>
<dbReference type="InterPro" id="IPR036188">
    <property type="entry name" value="FAD/NAD-bd_sf"/>
</dbReference>
<sequence>MKNILILFAIRSIDAAYTTIAGIVGASTAYFIEKLKQSEDYKNTEVSVTVIDSSGIAPGASGKAGGFIAADWNGPDVNSLSQLSWQLHGELATEFNGKDLWGYRRVTALSMSAEIGHRKCPQYEHKKFGTNWVDPNVIVSECTLLGSPNMCAQVVPRPLVETLLKHSNAQFIQAHLISLVRDPSNDNRPSAAVVSDGEKEWNIPCEEVVFATGPWTGKVAASVLTKEESNVTRVDGQRIHSVILQPPSQLEMSPHCLFVQLLVRGQAPSEPELFARPDGTAFICGSADDEPVPDKASSVKIDKDSIAQLKKEASLLSPQHFSTFEGSLTKVVAEQACYMPIPTGSSSNPLVGTIAPGIHVGAGHSVWGILLGPGTGKVLAETILHGKATSADITRLTPDAIRNPIPQAEHFYQP</sequence>
<dbReference type="Gene3D" id="3.30.9.10">
    <property type="entry name" value="D-Amino Acid Oxidase, subunit A, domain 2"/>
    <property type="match status" value="1"/>
</dbReference>
<dbReference type="InterPro" id="IPR006076">
    <property type="entry name" value="FAD-dep_OxRdtase"/>
</dbReference>
<feature type="domain" description="FAD dependent oxidoreductase" evidence="1">
    <location>
        <begin position="21"/>
        <end position="381"/>
    </location>
</feature>
<accession>A0A4T0FSC0</accession>
<dbReference type="PANTHER" id="PTHR13847">
    <property type="entry name" value="SARCOSINE DEHYDROGENASE-RELATED"/>
    <property type="match status" value="1"/>
</dbReference>
<name>A0A4T0FSC0_9BASI</name>
<comment type="caution">
    <text evidence="2">The sequence shown here is derived from an EMBL/GenBank/DDBJ whole genome shotgun (WGS) entry which is preliminary data.</text>
</comment>
<dbReference type="SUPFAM" id="SSF51905">
    <property type="entry name" value="FAD/NAD(P)-binding domain"/>
    <property type="match status" value="1"/>
</dbReference>
<dbReference type="GO" id="GO:0042147">
    <property type="term" value="P:retrograde transport, endosome to Golgi"/>
    <property type="evidence" value="ECO:0007669"/>
    <property type="project" value="TreeGrafter"/>
</dbReference>
<reference evidence="2 3" key="1">
    <citation type="submission" date="2019-03" db="EMBL/GenBank/DDBJ databases">
        <title>Sequencing 23 genomes of Wallemia ichthyophaga.</title>
        <authorList>
            <person name="Gostincar C."/>
        </authorList>
    </citation>
    <scope>NUCLEOTIDE SEQUENCE [LARGE SCALE GENOMIC DNA]</scope>
    <source>
        <strain evidence="2 3">EXF-5753</strain>
    </source>
</reference>
<dbReference type="PANTHER" id="PTHR13847:SF150">
    <property type="entry name" value="OXIDOREDUCTASE TDA3-RELATED"/>
    <property type="match status" value="1"/>
</dbReference>
<proteinExistence type="predicted"/>
<dbReference type="AlphaFoldDB" id="A0A4T0FSC0"/>
<organism evidence="2 3">
    <name type="scientific">Wallemia hederae</name>
    <dbReference type="NCBI Taxonomy" id="1540922"/>
    <lineage>
        <taxon>Eukaryota</taxon>
        <taxon>Fungi</taxon>
        <taxon>Dikarya</taxon>
        <taxon>Basidiomycota</taxon>
        <taxon>Wallemiomycotina</taxon>
        <taxon>Wallemiomycetes</taxon>
        <taxon>Wallemiales</taxon>
        <taxon>Wallemiaceae</taxon>
        <taxon>Wallemia</taxon>
    </lineage>
</organism>
<dbReference type="GO" id="GO:0005770">
    <property type="term" value="C:late endosome"/>
    <property type="evidence" value="ECO:0007669"/>
    <property type="project" value="TreeGrafter"/>
</dbReference>